<dbReference type="GO" id="GO:0005666">
    <property type="term" value="C:RNA polymerase III complex"/>
    <property type="evidence" value="ECO:0007669"/>
    <property type="project" value="TreeGrafter"/>
</dbReference>
<feature type="compositionally biased region" description="Polar residues" evidence="2">
    <location>
        <begin position="16"/>
        <end position="28"/>
    </location>
</feature>
<dbReference type="EMBL" id="LT554307">
    <property type="protein sequence ID" value="SAM03927.1"/>
    <property type="molecule type" value="Genomic_DNA"/>
</dbReference>
<dbReference type="Pfam" id="PF04801">
    <property type="entry name" value="RPC5"/>
    <property type="match status" value="1"/>
</dbReference>
<feature type="region of interest" description="Disordered" evidence="2">
    <location>
        <begin position="1"/>
        <end position="28"/>
    </location>
</feature>
<evidence type="ECO:0008006" key="5">
    <source>
        <dbReference type="Google" id="ProtNLM"/>
    </source>
</evidence>
<dbReference type="FunCoup" id="A0A168Q8U7">
    <property type="interactions" value="46"/>
</dbReference>
<reference evidence="3" key="1">
    <citation type="submission" date="2016-04" db="EMBL/GenBank/DDBJ databases">
        <authorList>
            <person name="Evans L.H."/>
            <person name="Alamgir A."/>
            <person name="Owens N."/>
            <person name="Weber N.D."/>
            <person name="Virtaneva K."/>
            <person name="Barbian K."/>
            <person name="Babar A."/>
            <person name="Rosenke K."/>
        </authorList>
    </citation>
    <scope>NUCLEOTIDE SEQUENCE [LARGE SCALE GENOMIC DNA]</scope>
    <source>
        <strain evidence="3">CBS 101.48</strain>
    </source>
</reference>
<dbReference type="STRING" id="4829.A0A168Q8U7"/>
<organism evidence="3">
    <name type="scientific">Absidia glauca</name>
    <name type="common">Pin mould</name>
    <dbReference type="NCBI Taxonomy" id="4829"/>
    <lineage>
        <taxon>Eukaryota</taxon>
        <taxon>Fungi</taxon>
        <taxon>Fungi incertae sedis</taxon>
        <taxon>Mucoromycota</taxon>
        <taxon>Mucoromycotina</taxon>
        <taxon>Mucoromycetes</taxon>
        <taxon>Mucorales</taxon>
        <taxon>Cunninghamellaceae</taxon>
        <taxon>Absidia</taxon>
    </lineage>
</organism>
<keyword evidence="1" id="KW-0175">Coiled coil</keyword>
<evidence type="ECO:0000313" key="3">
    <source>
        <dbReference type="EMBL" id="SAM03927.1"/>
    </source>
</evidence>
<keyword evidence="4" id="KW-1185">Reference proteome</keyword>
<evidence type="ECO:0000256" key="1">
    <source>
        <dbReference type="SAM" id="Coils"/>
    </source>
</evidence>
<accession>A0A168Q8U7</accession>
<sequence length="318" mass="36190">MSDSPEAIAVAELHGDTNSRSPSGTPTSISNVALHSDLVDAPPSLSTDYSYSDMDEDDPVVAEFPVYLSTELSKDLYLLQYPMRNTPFGPRQGPMAARIKPEAKMVQLDLPLDTRSNFYSTERGEDFAMGMNDKAVKTAYDRRMEEHEDEQRFGKNKKQQEDELLDKMTLTSTLVPTQTKYLVGVLHNDELHVTPLSTVIQMRPGFNYLDKMDEKLKAANKRIHDVEQQEEKKKVESQAQTVQVSMKQNEREGSSRRNLYSMAVRNADEETWKPVVYHDENSPEAEAEYNRLYATESMELKSDMTQSDFLDQISGIKL</sequence>
<dbReference type="InterPro" id="IPR006886">
    <property type="entry name" value="RNA_pol_III_Rpc5"/>
</dbReference>
<dbReference type="AlphaFoldDB" id="A0A168Q8U7"/>
<dbReference type="OMA" id="VFQYPIY"/>
<dbReference type="PANTHER" id="PTHR12069:SF0">
    <property type="entry name" value="DNA-DIRECTED RNA POLYMERASE III SUBUNIT RPC5"/>
    <property type="match status" value="1"/>
</dbReference>
<dbReference type="PANTHER" id="PTHR12069">
    <property type="entry name" value="DNA-DIRECTED RNA POLYMERASES III 80 KDA POLYPEPTIDE RNA POLYMERASE III SUBUNIT 5"/>
    <property type="match status" value="1"/>
</dbReference>
<proteinExistence type="predicted"/>
<dbReference type="GO" id="GO:0042797">
    <property type="term" value="P:tRNA transcription by RNA polymerase III"/>
    <property type="evidence" value="ECO:0007669"/>
    <property type="project" value="TreeGrafter"/>
</dbReference>
<evidence type="ECO:0000313" key="4">
    <source>
        <dbReference type="Proteomes" id="UP000078561"/>
    </source>
</evidence>
<gene>
    <name evidence="3" type="primary">ABSGL_09783.1 scaffold 11617</name>
</gene>
<protein>
    <recommendedName>
        <fullName evidence="5">DNA-directed RNA polymerase III subunit Rpc5</fullName>
    </recommendedName>
</protein>
<dbReference type="OrthoDB" id="340681at2759"/>
<feature type="coiled-coil region" evidence="1">
    <location>
        <begin position="209"/>
        <end position="252"/>
    </location>
</feature>
<evidence type="ECO:0000256" key="2">
    <source>
        <dbReference type="SAM" id="MobiDB-lite"/>
    </source>
</evidence>
<name>A0A168Q8U7_ABSGL</name>
<dbReference type="Proteomes" id="UP000078561">
    <property type="component" value="Unassembled WGS sequence"/>
</dbReference>
<dbReference type="InParanoid" id="A0A168Q8U7"/>